<reference evidence="2 3" key="1">
    <citation type="submission" date="2020-08" db="EMBL/GenBank/DDBJ databases">
        <title>Genomic Encyclopedia of Type Strains, Phase IV (KMG-IV): sequencing the most valuable type-strain genomes for metagenomic binning, comparative biology and taxonomic classification.</title>
        <authorList>
            <person name="Goeker M."/>
        </authorList>
    </citation>
    <scope>NUCLEOTIDE SEQUENCE [LARGE SCALE GENOMIC DNA]</scope>
    <source>
        <strain evidence="2 3">DSM 27026</strain>
    </source>
</reference>
<keyword evidence="3" id="KW-1185">Reference proteome</keyword>
<evidence type="ECO:0000256" key="1">
    <source>
        <dbReference type="SAM" id="Phobius"/>
    </source>
</evidence>
<evidence type="ECO:0000313" key="2">
    <source>
        <dbReference type="EMBL" id="MBB5374370.1"/>
    </source>
</evidence>
<dbReference type="InterPro" id="IPR021741">
    <property type="entry name" value="DUF3311"/>
</dbReference>
<keyword evidence="1" id="KW-0472">Membrane</keyword>
<dbReference type="EMBL" id="JACHFJ010000016">
    <property type="protein sequence ID" value="MBB5374370.1"/>
    <property type="molecule type" value="Genomic_DNA"/>
</dbReference>
<accession>A0A840VSS5</accession>
<comment type="caution">
    <text evidence="2">The sequence shown here is derived from an EMBL/GenBank/DDBJ whole genome shotgun (WGS) entry which is preliminary data.</text>
</comment>
<name>A0A840VSS5_9PROT</name>
<dbReference type="Pfam" id="PF11755">
    <property type="entry name" value="DUF3311"/>
    <property type="match status" value="1"/>
</dbReference>
<proteinExistence type="predicted"/>
<feature type="transmembrane region" description="Helical" evidence="1">
    <location>
        <begin position="32"/>
        <end position="51"/>
    </location>
</feature>
<dbReference type="AlphaFoldDB" id="A0A840VSS5"/>
<keyword evidence="1" id="KW-1133">Transmembrane helix</keyword>
<protein>
    <submittedName>
        <fullName evidence="2">Putative membrane protein</fullName>
    </submittedName>
</protein>
<sequence length="60" mass="6966">MIRILLFLIFVLALAVPFFNRAAPALFGFPFFYWYQILVVPVGSLLIYVVYRVEDHGEAE</sequence>
<dbReference type="Proteomes" id="UP000553706">
    <property type="component" value="Unassembled WGS sequence"/>
</dbReference>
<organism evidence="2 3">
    <name type="scientific">Acidocella aromatica</name>
    <dbReference type="NCBI Taxonomy" id="1303579"/>
    <lineage>
        <taxon>Bacteria</taxon>
        <taxon>Pseudomonadati</taxon>
        <taxon>Pseudomonadota</taxon>
        <taxon>Alphaproteobacteria</taxon>
        <taxon>Acetobacterales</taxon>
        <taxon>Acidocellaceae</taxon>
        <taxon>Acidocella</taxon>
    </lineage>
</organism>
<dbReference type="RefSeq" id="WP_183267392.1">
    <property type="nucleotide sequence ID" value="NZ_JACHFJ010000016.1"/>
</dbReference>
<keyword evidence="1" id="KW-0812">Transmembrane</keyword>
<gene>
    <name evidence="2" type="ORF">HNP71_002644</name>
</gene>
<evidence type="ECO:0000313" key="3">
    <source>
        <dbReference type="Proteomes" id="UP000553706"/>
    </source>
</evidence>